<proteinExistence type="predicted"/>
<sequence>MSNKEKQSFLEIIDVFGQTVSIRYNQKQYHKTKLGGIVTIGIWGFIIYNIISIGIVLIEQDNPQVIQQSNYIKQQPTYELIPDKFTIAFGLQDSLYQHFFDEGIYSIKAFQNVIDRTYSQQGDSSQIQKSIPLNVERCNKNHFLLSQVKDYFYQLPIKKMYCLSLNQTQTNGKFPTIEGEFSGQKFQSVEFQVHQCIGQNCNNTAQAKDLMLKPSLAVYFQDFTTNITKRNNPFSPIGRNLFWTTGQDLEKDIVISLINNKIISDFGLISDDTHTNEQITYSSQREMILTRSSSEIFRFTVLYEKNAETLIFRKYMKLIQAFSQVGGLLNFIIAIGYFICRPFSQVELNRKLLNSIYDIQDNSDQKNNISQGQDAKQNKKSFFNQQKNTEIKKDSLSSSSTANNKQINSQTPIFQQHQKGQSQITPQNKQTKKAKQIGFTENLINCFRWFQWCQTPKSRLIDYATKNIYSNIDIFNIIRKLIEVDKLKHLLLNEHQIRLFEFLPRPQLNIDYFQDNKYYKNVFTKSNDQIRNFDNFDGSFYQDQKNEDEIIKSLRDDYQVIKKNQNQSLFDRNLIKMLDKDLKEKLEQNVNQNFNKNNVNKQDNIGIELIKEEMFDLVKKSQDDIDICSSVSAKLSNENNSHHHEIKKQHPFSYRNSIQLNTPLDFMHAQKPKQFEISGSIEQKNKFVNLKQSDIQLSGKMLSNDLYFKYENNYTN</sequence>
<keyword evidence="1" id="KW-0472">Membrane</keyword>
<name>I7M9Q4_TETTS</name>
<dbReference type="OrthoDB" id="292811at2759"/>
<gene>
    <name evidence="2" type="ORF">TTHERM_00578470</name>
</gene>
<keyword evidence="1 2" id="KW-0812">Transmembrane</keyword>
<evidence type="ECO:0000313" key="3">
    <source>
        <dbReference type="Proteomes" id="UP000009168"/>
    </source>
</evidence>
<dbReference type="RefSeq" id="XP_001022848.1">
    <property type="nucleotide sequence ID" value="XM_001022848.1"/>
</dbReference>
<organism evidence="2 3">
    <name type="scientific">Tetrahymena thermophila (strain SB210)</name>
    <dbReference type="NCBI Taxonomy" id="312017"/>
    <lineage>
        <taxon>Eukaryota</taxon>
        <taxon>Sar</taxon>
        <taxon>Alveolata</taxon>
        <taxon>Ciliophora</taxon>
        <taxon>Intramacronucleata</taxon>
        <taxon>Oligohymenophorea</taxon>
        <taxon>Hymenostomatida</taxon>
        <taxon>Tetrahymenina</taxon>
        <taxon>Tetrahymenidae</taxon>
        <taxon>Tetrahymena</taxon>
    </lineage>
</organism>
<dbReference type="PANTHER" id="PTHR31398:SF0">
    <property type="entry name" value="MEIOTIC NUCLEAR DIVISION PROTEIN 1 HOMOLOG"/>
    <property type="match status" value="1"/>
</dbReference>
<dbReference type="eggNOG" id="ENOG502RWA4">
    <property type="taxonomic scope" value="Eukaryota"/>
</dbReference>
<dbReference type="GO" id="GO:0005634">
    <property type="term" value="C:nucleus"/>
    <property type="evidence" value="ECO:0007669"/>
    <property type="project" value="TreeGrafter"/>
</dbReference>
<reference evidence="3" key="1">
    <citation type="journal article" date="2006" name="PLoS Biol.">
        <title>Macronuclear genome sequence of the ciliate Tetrahymena thermophila, a model eukaryote.</title>
        <authorList>
            <person name="Eisen J.A."/>
            <person name="Coyne R.S."/>
            <person name="Wu M."/>
            <person name="Wu D."/>
            <person name="Thiagarajan M."/>
            <person name="Wortman J.R."/>
            <person name="Badger J.H."/>
            <person name="Ren Q."/>
            <person name="Amedeo P."/>
            <person name="Jones K.M."/>
            <person name="Tallon L.J."/>
            <person name="Delcher A.L."/>
            <person name="Salzberg S.L."/>
            <person name="Silva J.C."/>
            <person name="Haas B.J."/>
            <person name="Majoros W.H."/>
            <person name="Farzad M."/>
            <person name="Carlton J.M."/>
            <person name="Smith R.K. Jr."/>
            <person name="Garg J."/>
            <person name="Pearlman R.E."/>
            <person name="Karrer K.M."/>
            <person name="Sun L."/>
            <person name="Manning G."/>
            <person name="Elde N.C."/>
            <person name="Turkewitz A.P."/>
            <person name="Asai D.J."/>
            <person name="Wilkes D.E."/>
            <person name="Wang Y."/>
            <person name="Cai H."/>
            <person name="Collins K."/>
            <person name="Stewart B.A."/>
            <person name="Lee S.R."/>
            <person name="Wilamowska K."/>
            <person name="Weinberg Z."/>
            <person name="Ruzzo W.L."/>
            <person name="Wloga D."/>
            <person name="Gaertig J."/>
            <person name="Frankel J."/>
            <person name="Tsao C.-C."/>
            <person name="Gorovsky M.A."/>
            <person name="Keeling P.J."/>
            <person name="Waller R.F."/>
            <person name="Patron N.J."/>
            <person name="Cherry J.M."/>
            <person name="Stover N.A."/>
            <person name="Krieger C.J."/>
            <person name="del Toro C."/>
            <person name="Ryder H.F."/>
            <person name="Williamson S.C."/>
            <person name="Barbeau R.A."/>
            <person name="Hamilton E.P."/>
            <person name="Orias E."/>
        </authorList>
    </citation>
    <scope>NUCLEOTIDE SEQUENCE [LARGE SCALE GENOMIC DNA]</scope>
    <source>
        <strain evidence="3">SB210</strain>
    </source>
</reference>
<evidence type="ECO:0000256" key="1">
    <source>
        <dbReference type="SAM" id="Phobius"/>
    </source>
</evidence>
<accession>I7M9Q4</accession>
<dbReference type="InParanoid" id="I7M9Q4"/>
<dbReference type="HOGENOM" id="CLU_009697_1_0_1"/>
<keyword evidence="3" id="KW-1185">Reference proteome</keyword>
<dbReference type="PANTHER" id="PTHR31398">
    <property type="entry name" value="MEIOTIC NUCLEAR DIVISION PROTEIN 1 HOMOLOG"/>
    <property type="match status" value="1"/>
</dbReference>
<dbReference type="GO" id="GO:0007131">
    <property type="term" value="P:reciprocal meiotic recombination"/>
    <property type="evidence" value="ECO:0007669"/>
    <property type="project" value="TreeGrafter"/>
</dbReference>
<dbReference type="OMA" id="GFQENIQ"/>
<dbReference type="EMBL" id="GG662527">
    <property type="protein sequence ID" value="EAS02603.1"/>
    <property type="molecule type" value="Genomic_DNA"/>
</dbReference>
<feature type="transmembrane region" description="Helical" evidence="1">
    <location>
        <begin position="34"/>
        <end position="58"/>
    </location>
</feature>
<protein>
    <submittedName>
        <fullName evidence="2">Transmembrane protein, putative</fullName>
    </submittedName>
</protein>
<dbReference type="KEGG" id="tet:TTHERM_00578470"/>
<dbReference type="GeneID" id="7838911"/>
<dbReference type="Proteomes" id="UP000009168">
    <property type="component" value="Unassembled WGS sequence"/>
</dbReference>
<dbReference type="AlphaFoldDB" id="I7M9Q4"/>
<evidence type="ECO:0000313" key="2">
    <source>
        <dbReference type="EMBL" id="EAS02603.1"/>
    </source>
</evidence>
<keyword evidence="1" id="KW-1133">Transmembrane helix</keyword>